<sequence>MKKHTAVVILILMLMGCQTIKHWFSPIELHQITVKVIAEKNINPNLQGKPCPLVLQLYQMSDSDAFSTSDYINIYNDQQGTLKKDLLSERVIGIVYPGKTIEKTFDLKDGVSYVGVIADFSDSSDANAKVLFKPKSEGKSLLVLDVDGVNLSSRRSDNND</sequence>
<dbReference type="RefSeq" id="WP_121851878.1">
    <property type="nucleotide sequence ID" value="NZ_CP037952.1"/>
</dbReference>
<keyword evidence="1" id="KW-0449">Lipoprotein</keyword>
<dbReference type="NCBIfam" id="TIGR03352">
    <property type="entry name" value="VI_chp_3"/>
    <property type="match status" value="1"/>
</dbReference>
<dbReference type="Gene3D" id="2.60.40.4150">
    <property type="entry name" value="Type VI secretion system, lipoprotein SciN"/>
    <property type="match status" value="1"/>
</dbReference>
<organism evidence="1 2">
    <name type="scientific">Parashewanella spongiae</name>
    <dbReference type="NCBI Taxonomy" id="342950"/>
    <lineage>
        <taxon>Bacteria</taxon>
        <taxon>Pseudomonadati</taxon>
        <taxon>Pseudomonadota</taxon>
        <taxon>Gammaproteobacteria</taxon>
        <taxon>Alteromonadales</taxon>
        <taxon>Shewanellaceae</taxon>
        <taxon>Parashewanella</taxon>
    </lineage>
</organism>
<dbReference type="EMBL" id="QYYH01000005">
    <property type="protein sequence ID" value="RJY19283.1"/>
    <property type="molecule type" value="Genomic_DNA"/>
</dbReference>
<proteinExistence type="predicted"/>
<protein>
    <submittedName>
        <fullName evidence="1">Type VI secretion system lipoprotein TssJ</fullName>
    </submittedName>
</protein>
<dbReference type="InterPro" id="IPR017734">
    <property type="entry name" value="T6SS_SciN"/>
</dbReference>
<dbReference type="OrthoDB" id="5471061at2"/>
<dbReference type="InterPro" id="IPR038706">
    <property type="entry name" value="Type_VI_SciN-like_sf"/>
</dbReference>
<evidence type="ECO:0000313" key="2">
    <source>
        <dbReference type="Proteomes" id="UP000273022"/>
    </source>
</evidence>
<dbReference type="PANTHER" id="PTHR37625">
    <property type="entry name" value="OUTER MEMBRANE LIPOPROTEIN-RELATED"/>
    <property type="match status" value="1"/>
</dbReference>
<dbReference type="Pfam" id="PF12790">
    <property type="entry name" value="T6SS-SciN"/>
    <property type="match status" value="1"/>
</dbReference>
<name>A0A3A6U5I9_9GAMM</name>
<dbReference type="PROSITE" id="PS51257">
    <property type="entry name" value="PROKAR_LIPOPROTEIN"/>
    <property type="match status" value="1"/>
</dbReference>
<comment type="caution">
    <text evidence="1">The sequence shown here is derived from an EMBL/GenBank/DDBJ whole genome shotgun (WGS) entry which is preliminary data.</text>
</comment>
<dbReference type="AlphaFoldDB" id="A0A3A6U5I9"/>
<dbReference type="Proteomes" id="UP000273022">
    <property type="component" value="Unassembled WGS sequence"/>
</dbReference>
<accession>A0A3A6U5I9</accession>
<dbReference type="PANTHER" id="PTHR37625:SF4">
    <property type="entry name" value="OUTER MEMBRANE LIPOPROTEIN"/>
    <property type="match status" value="1"/>
</dbReference>
<gene>
    <name evidence="1" type="primary">tssJ</name>
    <name evidence="1" type="ORF">D5R81_01425</name>
</gene>
<reference evidence="1 2" key="1">
    <citation type="submission" date="2018-09" db="EMBL/GenBank/DDBJ databases">
        <title>Phylogeny of the Shewanellaceae, and recommendation for two new genera, Pseudoshewanella and Parashewanella.</title>
        <authorList>
            <person name="Wang G."/>
        </authorList>
    </citation>
    <scope>NUCLEOTIDE SEQUENCE [LARGE SCALE GENOMIC DNA]</scope>
    <source>
        <strain evidence="1 2">KCTC 22492</strain>
    </source>
</reference>
<evidence type="ECO:0000313" key="1">
    <source>
        <dbReference type="EMBL" id="RJY19283.1"/>
    </source>
</evidence>
<keyword evidence="2" id="KW-1185">Reference proteome</keyword>